<accession>A0A136PW76</accession>
<evidence type="ECO:0000313" key="2">
    <source>
        <dbReference type="EMBL" id="KXK62662.1"/>
    </source>
</evidence>
<dbReference type="Proteomes" id="UP000070620">
    <property type="component" value="Unassembled WGS sequence"/>
</dbReference>
<keyword evidence="1" id="KW-0812">Transmembrane</keyword>
<name>A0A136PW76_9ACTN</name>
<evidence type="ECO:0000256" key="1">
    <source>
        <dbReference type="SAM" id="Phobius"/>
    </source>
</evidence>
<dbReference type="AlphaFoldDB" id="A0A136PW76"/>
<feature type="transmembrane region" description="Helical" evidence="1">
    <location>
        <begin position="12"/>
        <end position="37"/>
    </location>
</feature>
<reference evidence="2 3" key="1">
    <citation type="submission" date="2016-01" db="EMBL/GenBank/DDBJ databases">
        <title>Whole genome sequence and analysis of Micromonospora rosaria DSM 803, which can produce antibacterial substance rosamicin.</title>
        <authorList>
            <person name="Yang H."/>
            <person name="He X."/>
            <person name="Zhu D."/>
        </authorList>
    </citation>
    <scope>NUCLEOTIDE SEQUENCE [LARGE SCALE GENOMIC DNA]</scope>
    <source>
        <strain evidence="2 3">DSM 803</strain>
    </source>
</reference>
<organism evidence="2 3">
    <name type="scientific">Micromonospora rosaria</name>
    <dbReference type="NCBI Taxonomy" id="47874"/>
    <lineage>
        <taxon>Bacteria</taxon>
        <taxon>Bacillati</taxon>
        <taxon>Actinomycetota</taxon>
        <taxon>Actinomycetes</taxon>
        <taxon>Micromonosporales</taxon>
        <taxon>Micromonosporaceae</taxon>
        <taxon>Micromonospora</taxon>
    </lineage>
</organism>
<sequence length="64" mass="6822">MWGIPDQPWLILALVAAVPLVLITIAAVVVAILSLAARRPATRRHALAVLGALTTFARVLRSAR</sequence>
<comment type="caution">
    <text evidence="2">The sequence shown here is derived from an EMBL/GenBank/DDBJ whole genome shotgun (WGS) entry which is preliminary data.</text>
</comment>
<protein>
    <submittedName>
        <fullName evidence="2">Uncharacterized protein</fullName>
    </submittedName>
</protein>
<gene>
    <name evidence="2" type="ORF">AWW66_06975</name>
</gene>
<dbReference type="RefSeq" id="WP_067361467.1">
    <property type="nucleotide sequence ID" value="NZ_JBIUBN010000031.1"/>
</dbReference>
<dbReference type="EMBL" id="LRQV01000015">
    <property type="protein sequence ID" value="KXK62662.1"/>
    <property type="molecule type" value="Genomic_DNA"/>
</dbReference>
<proteinExistence type="predicted"/>
<keyword evidence="1" id="KW-1133">Transmembrane helix</keyword>
<keyword evidence="3" id="KW-1185">Reference proteome</keyword>
<keyword evidence="1" id="KW-0472">Membrane</keyword>
<evidence type="ECO:0000313" key="3">
    <source>
        <dbReference type="Proteomes" id="UP000070620"/>
    </source>
</evidence>